<organism evidence="2 3">
    <name type="scientific">Promethearchaeum syntrophicum</name>
    <dbReference type="NCBI Taxonomy" id="2594042"/>
    <lineage>
        <taxon>Archaea</taxon>
        <taxon>Promethearchaeati</taxon>
        <taxon>Promethearchaeota</taxon>
        <taxon>Promethearchaeia</taxon>
        <taxon>Promethearchaeales</taxon>
        <taxon>Promethearchaeaceae</taxon>
        <taxon>Promethearchaeum</taxon>
    </lineage>
</organism>
<evidence type="ECO:0000313" key="2">
    <source>
        <dbReference type="EMBL" id="QEE17656.1"/>
    </source>
</evidence>
<dbReference type="Pfam" id="PF13302">
    <property type="entry name" value="Acetyltransf_3"/>
    <property type="match status" value="1"/>
</dbReference>
<dbReference type="GO" id="GO:0016747">
    <property type="term" value="F:acyltransferase activity, transferring groups other than amino-acyl groups"/>
    <property type="evidence" value="ECO:0007669"/>
    <property type="project" value="InterPro"/>
</dbReference>
<evidence type="ECO:0000313" key="3">
    <source>
        <dbReference type="Proteomes" id="UP000321408"/>
    </source>
</evidence>
<dbReference type="InterPro" id="IPR000182">
    <property type="entry name" value="GNAT_dom"/>
</dbReference>
<dbReference type="SUPFAM" id="SSF55729">
    <property type="entry name" value="Acyl-CoA N-acyltransferases (Nat)"/>
    <property type="match status" value="1"/>
</dbReference>
<keyword evidence="2" id="KW-0012">Acyltransferase</keyword>
<protein>
    <submittedName>
        <fullName evidence="2">GNAT family N-acetyltransferase</fullName>
        <ecNumber evidence="2">2.3.-.-</ecNumber>
    </submittedName>
</protein>
<dbReference type="EC" id="2.3.-.-" evidence="2"/>
<dbReference type="KEGG" id="psyt:DSAG12_03493"/>
<dbReference type="PROSITE" id="PS51186">
    <property type="entry name" value="GNAT"/>
    <property type="match status" value="1"/>
</dbReference>
<dbReference type="GeneID" id="41331464"/>
<evidence type="ECO:0000259" key="1">
    <source>
        <dbReference type="PROSITE" id="PS51186"/>
    </source>
</evidence>
<name>A0A5B9DG00_9ARCH</name>
<dbReference type="AlphaFoldDB" id="A0A5B9DG00"/>
<dbReference type="InterPro" id="IPR051531">
    <property type="entry name" value="N-acetyltransferase"/>
</dbReference>
<reference evidence="2 3" key="2">
    <citation type="journal article" date="2024" name="Int. J. Syst. Evol. Microbiol.">
        <title>Promethearchaeum syntrophicum gen. nov., sp. nov., an anaerobic, obligately syntrophic archaeon, the first isolate of the lineage 'Asgard' archaea, and proposal of the new archaeal phylum Promethearchaeota phyl. nov. and kingdom Promethearchaeati regn. nov.</title>
        <authorList>
            <person name="Imachi H."/>
            <person name="Nobu M.K."/>
            <person name="Kato S."/>
            <person name="Takaki Y."/>
            <person name="Miyazaki M."/>
            <person name="Miyata M."/>
            <person name="Ogawara M."/>
            <person name="Saito Y."/>
            <person name="Sakai S."/>
            <person name="Tahara Y.O."/>
            <person name="Takano Y."/>
            <person name="Tasumi E."/>
            <person name="Uematsu K."/>
            <person name="Yoshimura T."/>
            <person name="Itoh T."/>
            <person name="Ohkuma M."/>
            <person name="Takai K."/>
        </authorList>
    </citation>
    <scope>NUCLEOTIDE SEQUENCE [LARGE SCALE GENOMIC DNA]</scope>
    <source>
        <strain evidence="2 3">MK-D1</strain>
    </source>
</reference>
<dbReference type="EMBL" id="CP042905">
    <property type="protein sequence ID" value="QEE17656.1"/>
    <property type="molecule type" value="Genomic_DNA"/>
</dbReference>
<sequence length="185" mass="22152">MKLPAITTKRLIIRPLKESDIKFFERQYSNPLVQKYTLLHFQNQDEIRDFYLRGCDLTTPDQFRLMLVFKDTLQEIGSIVFEHWDRHHHSVEIGYDLSPEFWGKGLMAEALNSILNFVFSQMKVNRLEATSNPTNHRSINLLKKIGFIQEGMLRQIYYFNSKYYDELIFSMLKEEWNKKKNGYLN</sequence>
<dbReference type="Gene3D" id="3.40.630.30">
    <property type="match status" value="1"/>
</dbReference>
<feature type="domain" description="N-acetyltransferase" evidence="1">
    <location>
        <begin position="11"/>
        <end position="165"/>
    </location>
</feature>
<dbReference type="Proteomes" id="UP000321408">
    <property type="component" value="Chromosome"/>
</dbReference>
<dbReference type="RefSeq" id="WP_147664544.1">
    <property type="nucleotide sequence ID" value="NZ_CP042905.2"/>
</dbReference>
<dbReference type="InterPro" id="IPR016181">
    <property type="entry name" value="Acyl_CoA_acyltransferase"/>
</dbReference>
<dbReference type="OrthoDB" id="120213at2157"/>
<keyword evidence="2" id="KW-0808">Transferase</keyword>
<reference evidence="2 3" key="1">
    <citation type="journal article" date="2020" name="Nature">
        <title>Isolation of an archaeon at the prokaryote-eukaryote interface.</title>
        <authorList>
            <person name="Imachi H."/>
            <person name="Nobu M.K."/>
            <person name="Nakahara N."/>
            <person name="Morono Y."/>
            <person name="Ogawara M."/>
            <person name="Takaki Y."/>
            <person name="Takano Y."/>
            <person name="Uematsu K."/>
            <person name="Ikuta T."/>
            <person name="Ito M."/>
            <person name="Matsui Y."/>
            <person name="Miyazaki M."/>
            <person name="Murata K."/>
            <person name="Saito Y."/>
            <person name="Sakai S."/>
            <person name="Song C."/>
            <person name="Tasumi E."/>
            <person name="Yamanaka Y."/>
            <person name="Yamaguchi T."/>
            <person name="Kamagata Y."/>
            <person name="Tamaki H."/>
            <person name="Takai K."/>
        </authorList>
    </citation>
    <scope>NUCLEOTIDE SEQUENCE [LARGE SCALE GENOMIC DNA]</scope>
    <source>
        <strain evidence="2 3">MK-D1</strain>
    </source>
</reference>
<gene>
    <name evidence="2" type="ORF">DSAG12_03493</name>
</gene>
<dbReference type="PANTHER" id="PTHR43792">
    <property type="entry name" value="GNAT FAMILY, PUTATIVE (AFU_ORTHOLOGUE AFUA_3G00765)-RELATED-RELATED"/>
    <property type="match status" value="1"/>
</dbReference>
<accession>A0A5B9DG00</accession>
<keyword evidence="3" id="KW-1185">Reference proteome</keyword>
<proteinExistence type="predicted"/>